<proteinExistence type="predicted"/>
<protein>
    <submittedName>
        <fullName evidence="1">Uncharacterized protein</fullName>
    </submittedName>
</protein>
<dbReference type="EMBL" id="LJJC01000015">
    <property type="protein sequence ID" value="KQL50687.1"/>
    <property type="molecule type" value="Genomic_DNA"/>
</dbReference>
<evidence type="ECO:0000313" key="2">
    <source>
        <dbReference type="Proteomes" id="UP000051888"/>
    </source>
</evidence>
<organism evidence="1 2">
    <name type="scientific">Heyndrickxia shackletonii</name>
    <dbReference type="NCBI Taxonomy" id="157838"/>
    <lineage>
        <taxon>Bacteria</taxon>
        <taxon>Bacillati</taxon>
        <taxon>Bacillota</taxon>
        <taxon>Bacilli</taxon>
        <taxon>Bacillales</taxon>
        <taxon>Bacillaceae</taxon>
        <taxon>Heyndrickxia</taxon>
    </lineage>
</organism>
<reference evidence="1 2" key="1">
    <citation type="submission" date="2015-09" db="EMBL/GenBank/DDBJ databases">
        <title>Genome sequencing project for genomic taxonomy and phylogenomics of Bacillus-like bacteria.</title>
        <authorList>
            <person name="Liu B."/>
            <person name="Wang J."/>
            <person name="Zhu Y."/>
            <person name="Liu G."/>
            <person name="Chen Q."/>
            <person name="Chen Z."/>
            <person name="Lan J."/>
            <person name="Che J."/>
            <person name="Ge C."/>
            <person name="Shi H."/>
            <person name="Pan Z."/>
            <person name="Liu X."/>
        </authorList>
    </citation>
    <scope>NUCLEOTIDE SEQUENCE [LARGE SCALE GENOMIC DNA]</scope>
    <source>
        <strain evidence="1 2">LMG 18435</strain>
    </source>
</reference>
<accession>A0A0Q3WQU4</accession>
<sequence>MILCCKIQAQGADLGHLVAEVLGAVLVVGHLVVLRGVIRADPVAVLLVGLLDGHVAVLRDVELPGAALPGVALPGAGLPSIEQQTECGKMEICGHLL</sequence>
<comment type="caution">
    <text evidence="1">The sequence shown here is derived from an EMBL/GenBank/DDBJ whole genome shotgun (WGS) entry which is preliminary data.</text>
</comment>
<keyword evidence="2" id="KW-1185">Reference proteome</keyword>
<evidence type="ECO:0000313" key="1">
    <source>
        <dbReference type="EMBL" id="KQL50687.1"/>
    </source>
</evidence>
<dbReference type="Proteomes" id="UP000051888">
    <property type="component" value="Unassembled WGS sequence"/>
</dbReference>
<gene>
    <name evidence="1" type="ORF">AN964_23945</name>
</gene>
<dbReference type="AlphaFoldDB" id="A0A0Q3WQU4"/>
<name>A0A0Q3WQU4_9BACI</name>